<dbReference type="RefSeq" id="WP_141926190.1">
    <property type="nucleotide sequence ID" value="NZ_VFQC01000003.1"/>
</dbReference>
<dbReference type="NCBIfam" id="TIGR01439">
    <property type="entry name" value="lp_hng_hel_AbrB"/>
    <property type="match status" value="1"/>
</dbReference>
<dbReference type="Gene3D" id="2.10.260.10">
    <property type="match status" value="1"/>
</dbReference>
<dbReference type="Pfam" id="PF04014">
    <property type="entry name" value="MazE_antitoxin"/>
    <property type="match status" value="1"/>
</dbReference>
<evidence type="ECO:0000313" key="3">
    <source>
        <dbReference type="Proteomes" id="UP000317422"/>
    </source>
</evidence>
<dbReference type="InterPro" id="IPR007159">
    <property type="entry name" value="SpoVT-AbrB_dom"/>
</dbReference>
<sequence>MDTRRHRRAVVRAKNQLTLPRDIATALHIGEGDEVEFDVTENGEVVLRGLATVPAEQRWFWEADWQAGEREASEQIASGQTTTYDTADEMFADLER</sequence>
<keyword evidence="3" id="KW-1185">Reference proteome</keyword>
<reference evidence="2 3" key="1">
    <citation type="submission" date="2019-06" db="EMBL/GenBank/DDBJ databases">
        <title>Sequencing the genomes of 1000 actinobacteria strains.</title>
        <authorList>
            <person name="Klenk H.-P."/>
        </authorList>
    </citation>
    <scope>NUCLEOTIDE SEQUENCE [LARGE SCALE GENOMIC DNA]</scope>
    <source>
        <strain evidence="2 3">DSM 45015</strain>
    </source>
</reference>
<comment type="caution">
    <text evidence="2">The sequence shown here is derived from an EMBL/GenBank/DDBJ whole genome shotgun (WGS) entry which is preliminary data.</text>
</comment>
<protein>
    <submittedName>
        <fullName evidence="2">AbrB family transcriptional regulator</fullName>
    </submittedName>
</protein>
<accession>A0A543N7G8</accession>
<dbReference type="AlphaFoldDB" id="A0A543N7G8"/>
<name>A0A543N7G8_9ACTN</name>
<dbReference type="InterPro" id="IPR037914">
    <property type="entry name" value="SpoVT-AbrB_sf"/>
</dbReference>
<dbReference type="OrthoDB" id="199763at2"/>
<dbReference type="SUPFAM" id="SSF89447">
    <property type="entry name" value="AbrB/MazE/MraZ-like"/>
    <property type="match status" value="1"/>
</dbReference>
<evidence type="ECO:0000259" key="1">
    <source>
        <dbReference type="SMART" id="SM00966"/>
    </source>
</evidence>
<dbReference type="Proteomes" id="UP000317422">
    <property type="component" value="Unassembled WGS sequence"/>
</dbReference>
<proteinExistence type="predicted"/>
<evidence type="ECO:0000313" key="2">
    <source>
        <dbReference type="EMBL" id="TQN27776.1"/>
    </source>
</evidence>
<organism evidence="2 3">
    <name type="scientific">Haloactinospora alba</name>
    <dbReference type="NCBI Taxonomy" id="405555"/>
    <lineage>
        <taxon>Bacteria</taxon>
        <taxon>Bacillati</taxon>
        <taxon>Actinomycetota</taxon>
        <taxon>Actinomycetes</taxon>
        <taxon>Streptosporangiales</taxon>
        <taxon>Nocardiopsidaceae</taxon>
        <taxon>Haloactinospora</taxon>
    </lineage>
</organism>
<dbReference type="SMART" id="SM00966">
    <property type="entry name" value="SpoVT_AbrB"/>
    <property type="match status" value="1"/>
</dbReference>
<gene>
    <name evidence="2" type="ORF">FHX37_4506</name>
</gene>
<feature type="domain" description="SpoVT-AbrB" evidence="1">
    <location>
        <begin position="9"/>
        <end position="53"/>
    </location>
</feature>
<dbReference type="EMBL" id="VFQC01000003">
    <property type="protein sequence ID" value="TQN27776.1"/>
    <property type="molecule type" value="Genomic_DNA"/>
</dbReference>
<dbReference type="GO" id="GO:0003677">
    <property type="term" value="F:DNA binding"/>
    <property type="evidence" value="ECO:0007669"/>
    <property type="project" value="InterPro"/>
</dbReference>